<evidence type="ECO:0000256" key="5">
    <source>
        <dbReference type="ARBA" id="ARBA00023136"/>
    </source>
</evidence>
<feature type="transmembrane region" description="Helical" evidence="6">
    <location>
        <begin position="392"/>
        <end position="413"/>
    </location>
</feature>
<dbReference type="Proteomes" id="UP000593579">
    <property type="component" value="Unassembled WGS sequence"/>
</dbReference>
<dbReference type="InterPro" id="IPR000109">
    <property type="entry name" value="POT_fam"/>
</dbReference>
<evidence type="ECO:0000256" key="6">
    <source>
        <dbReference type="SAM" id="Phobius"/>
    </source>
</evidence>
<feature type="transmembrane region" description="Helical" evidence="6">
    <location>
        <begin position="352"/>
        <end position="372"/>
    </location>
</feature>
<accession>A0A7J9BQ80</accession>
<reference evidence="7 8" key="1">
    <citation type="journal article" date="2019" name="Genome Biol. Evol.">
        <title>Insights into the evolution of the New World diploid cottons (Gossypium, subgenus Houzingenia) based on genome sequencing.</title>
        <authorList>
            <person name="Grover C.E."/>
            <person name="Arick M.A. 2nd"/>
            <person name="Thrash A."/>
            <person name="Conover J.L."/>
            <person name="Sanders W.S."/>
            <person name="Peterson D.G."/>
            <person name="Frelichowski J.E."/>
            <person name="Scheffler J.A."/>
            <person name="Scheffler B.E."/>
            <person name="Wendel J.F."/>
        </authorList>
    </citation>
    <scope>NUCLEOTIDE SEQUENCE [LARGE SCALE GENOMIC DNA]</scope>
    <source>
        <strain evidence="7">5</strain>
        <tissue evidence="7">Leaf</tissue>
    </source>
</reference>
<comment type="similarity">
    <text evidence="2">Belongs to the major facilitator superfamily. Proton-dependent oligopeptide transporter (POT/PTR) (TC 2.A.17) family.</text>
</comment>
<feature type="transmembrane region" description="Helical" evidence="6">
    <location>
        <begin position="82"/>
        <end position="102"/>
    </location>
</feature>
<organism evidence="7 8">
    <name type="scientific">Gossypium gossypioides</name>
    <name type="common">Mexican cotton</name>
    <name type="synonym">Selera gossypioides</name>
    <dbReference type="NCBI Taxonomy" id="34282"/>
    <lineage>
        <taxon>Eukaryota</taxon>
        <taxon>Viridiplantae</taxon>
        <taxon>Streptophyta</taxon>
        <taxon>Embryophyta</taxon>
        <taxon>Tracheophyta</taxon>
        <taxon>Spermatophyta</taxon>
        <taxon>Magnoliopsida</taxon>
        <taxon>eudicotyledons</taxon>
        <taxon>Gunneridae</taxon>
        <taxon>Pentapetalae</taxon>
        <taxon>rosids</taxon>
        <taxon>malvids</taxon>
        <taxon>Malvales</taxon>
        <taxon>Malvaceae</taxon>
        <taxon>Malvoideae</taxon>
        <taxon>Gossypium</taxon>
    </lineage>
</organism>
<feature type="transmembrane region" description="Helical" evidence="6">
    <location>
        <begin position="52"/>
        <end position="70"/>
    </location>
</feature>
<dbReference type="Pfam" id="PF00854">
    <property type="entry name" value="PTR2"/>
    <property type="match status" value="1"/>
</dbReference>
<proteinExistence type="inferred from homology"/>
<dbReference type="FunFam" id="1.20.1250.20:FF:000410">
    <property type="entry name" value="POT family protein"/>
    <property type="match status" value="1"/>
</dbReference>
<gene>
    <name evidence="7" type="ORF">Gogos_011715</name>
</gene>
<evidence type="ECO:0000256" key="2">
    <source>
        <dbReference type="ARBA" id="ARBA00005982"/>
    </source>
</evidence>
<comment type="caution">
    <text evidence="7">The sequence shown here is derived from an EMBL/GenBank/DDBJ whole genome shotgun (WGS) entry which is preliminary data.</text>
</comment>
<dbReference type="Gene3D" id="1.20.1250.20">
    <property type="entry name" value="MFS general substrate transporter like domains"/>
    <property type="match status" value="1"/>
</dbReference>
<dbReference type="PANTHER" id="PTHR11654">
    <property type="entry name" value="OLIGOPEPTIDE TRANSPORTER-RELATED"/>
    <property type="match status" value="1"/>
</dbReference>
<dbReference type="GO" id="GO:0022857">
    <property type="term" value="F:transmembrane transporter activity"/>
    <property type="evidence" value="ECO:0007669"/>
    <property type="project" value="InterPro"/>
</dbReference>
<comment type="subcellular location">
    <subcellularLocation>
        <location evidence="1">Membrane</location>
        <topology evidence="1">Multi-pass membrane protein</topology>
    </subcellularLocation>
</comment>
<keyword evidence="8" id="KW-1185">Reference proteome</keyword>
<dbReference type="InterPro" id="IPR036259">
    <property type="entry name" value="MFS_trans_sf"/>
</dbReference>
<evidence type="ECO:0000256" key="3">
    <source>
        <dbReference type="ARBA" id="ARBA00022692"/>
    </source>
</evidence>
<keyword evidence="4 6" id="KW-1133">Transmembrane helix</keyword>
<evidence type="ECO:0000313" key="7">
    <source>
        <dbReference type="EMBL" id="MBA0738346.1"/>
    </source>
</evidence>
<evidence type="ECO:0000256" key="1">
    <source>
        <dbReference type="ARBA" id="ARBA00004141"/>
    </source>
</evidence>
<name>A0A7J9BQ80_GOSGO</name>
<feature type="transmembrane region" description="Helical" evidence="6">
    <location>
        <begin position="202"/>
        <end position="224"/>
    </location>
</feature>
<sequence>MAISNFSAAQTPLLDDTVDAFLDHRGRPVRRSNSSGWGSTSFIIAVQIAERFAYYGISLNLIIYLIGPLGESTATAAAQVNTWSGAVSLLSLLGAFVADTFLGRYRTIILASLLYILGLGMLTLSATLPSVGNSGDQNTNNIVAFGQGGFKPCVQAFGADQFARQDPEECKVHSSFFNWWYFALCAGTFVTLWILPDIQENFSWVLGFGIPAVVIVVVLVVFILGTTTYRFCVKGNEKSPFLRIGRVFILAVRNWNTASSAIVADEEARGSLPTESFKQFMFLNKALLAPDGSKEQGNVCSIGEVEEAKTVIRLAPIWDTSLFYAVANAQTSTFFTKQGATMDRSITTGFKIPVASLSSFLSLAIVLFIPIYDGVFVPLARALTGKPAGITMLQRIGPGMVLSVITMLIAALVEMRRLKTAQEYGSVDKPNATVPMSVWWLVPQYVLCGLSEVFTVVVGIQELFCDQ</sequence>
<dbReference type="AlphaFoldDB" id="A0A7J9BQ80"/>
<feature type="non-terminal residue" evidence="7">
    <location>
        <position position="1"/>
    </location>
</feature>
<keyword evidence="3 6" id="KW-0812">Transmembrane</keyword>
<protein>
    <recommendedName>
        <fullName evidence="9">Major facilitator superfamily (MFS) profile domain-containing protein</fullName>
    </recommendedName>
</protein>
<dbReference type="GO" id="GO:0006857">
    <property type="term" value="P:oligopeptide transport"/>
    <property type="evidence" value="ECO:0007669"/>
    <property type="project" value="InterPro"/>
</dbReference>
<dbReference type="EMBL" id="JABEZY010000005">
    <property type="protein sequence ID" value="MBA0738346.1"/>
    <property type="molecule type" value="Genomic_DNA"/>
</dbReference>
<dbReference type="SUPFAM" id="SSF103473">
    <property type="entry name" value="MFS general substrate transporter"/>
    <property type="match status" value="1"/>
</dbReference>
<dbReference type="PROSITE" id="PS01022">
    <property type="entry name" value="PTR2_1"/>
    <property type="match status" value="1"/>
</dbReference>
<dbReference type="OrthoDB" id="8904098at2759"/>
<dbReference type="GO" id="GO:0016020">
    <property type="term" value="C:membrane"/>
    <property type="evidence" value="ECO:0007669"/>
    <property type="project" value="UniProtKB-SubCell"/>
</dbReference>
<evidence type="ECO:0008006" key="9">
    <source>
        <dbReference type="Google" id="ProtNLM"/>
    </source>
</evidence>
<evidence type="ECO:0000256" key="4">
    <source>
        <dbReference type="ARBA" id="ARBA00022989"/>
    </source>
</evidence>
<feature type="transmembrane region" description="Helical" evidence="6">
    <location>
        <begin position="108"/>
        <end position="128"/>
    </location>
</feature>
<evidence type="ECO:0000313" key="8">
    <source>
        <dbReference type="Proteomes" id="UP000593579"/>
    </source>
</evidence>
<keyword evidence="5 6" id="KW-0472">Membrane</keyword>
<dbReference type="InterPro" id="IPR018456">
    <property type="entry name" value="PTR2_symporter_CS"/>
</dbReference>